<gene>
    <name evidence="2" type="ORF">GGR95_002075</name>
</gene>
<comment type="caution">
    <text evidence="2">The sequence shown here is derived from an EMBL/GenBank/DDBJ whole genome shotgun (WGS) entry which is preliminary data.</text>
</comment>
<keyword evidence="1" id="KW-0812">Transmembrane</keyword>
<dbReference type="EMBL" id="JACIEI010000006">
    <property type="protein sequence ID" value="MBB3994429.1"/>
    <property type="molecule type" value="Genomic_DNA"/>
</dbReference>
<dbReference type="AlphaFoldDB" id="A0A7W6H249"/>
<accession>A0A7W6H249</accession>
<proteinExistence type="predicted"/>
<evidence type="ECO:0000313" key="2">
    <source>
        <dbReference type="EMBL" id="MBB3994429.1"/>
    </source>
</evidence>
<dbReference type="Proteomes" id="UP000530268">
    <property type="component" value="Unassembled WGS sequence"/>
</dbReference>
<evidence type="ECO:0000313" key="3">
    <source>
        <dbReference type="Proteomes" id="UP000530268"/>
    </source>
</evidence>
<keyword evidence="1" id="KW-1133">Transmembrane helix</keyword>
<name>A0A7W6H249_9RHOB</name>
<protein>
    <submittedName>
        <fullName evidence="2">Uncharacterized protein</fullName>
    </submittedName>
</protein>
<feature type="transmembrane region" description="Helical" evidence="1">
    <location>
        <begin position="58"/>
        <end position="78"/>
    </location>
</feature>
<keyword evidence="3" id="KW-1185">Reference proteome</keyword>
<feature type="transmembrane region" description="Helical" evidence="1">
    <location>
        <begin position="24"/>
        <end position="46"/>
    </location>
</feature>
<reference evidence="2 3" key="1">
    <citation type="submission" date="2020-08" db="EMBL/GenBank/DDBJ databases">
        <title>Genomic Encyclopedia of Type Strains, Phase IV (KMG-IV): sequencing the most valuable type-strain genomes for metagenomic binning, comparative biology and taxonomic classification.</title>
        <authorList>
            <person name="Goeker M."/>
        </authorList>
    </citation>
    <scope>NUCLEOTIDE SEQUENCE [LARGE SCALE GENOMIC DNA]</scope>
    <source>
        <strain evidence="2 3">DSM 102234</strain>
    </source>
</reference>
<organism evidence="2 3">
    <name type="scientific">Sulfitobacter undariae</name>
    <dbReference type="NCBI Taxonomy" id="1563671"/>
    <lineage>
        <taxon>Bacteria</taxon>
        <taxon>Pseudomonadati</taxon>
        <taxon>Pseudomonadota</taxon>
        <taxon>Alphaproteobacteria</taxon>
        <taxon>Rhodobacterales</taxon>
        <taxon>Roseobacteraceae</taxon>
        <taxon>Sulfitobacter</taxon>
    </lineage>
</organism>
<keyword evidence="1" id="KW-0472">Membrane</keyword>
<evidence type="ECO:0000256" key="1">
    <source>
        <dbReference type="SAM" id="Phobius"/>
    </source>
</evidence>
<sequence>MSIAFCRWYSTGNSGMDDIYGGKYVSTAYILWLAWTVAILHLLWALGGQTVAGTRAELYLMWMLAALIVASVLFVLFAGGA</sequence>